<dbReference type="PRINTS" id="PR01181">
    <property type="entry name" value="DAPDCRBXLASE"/>
</dbReference>
<evidence type="ECO:0000256" key="1">
    <source>
        <dbReference type="ARBA" id="ARBA00001933"/>
    </source>
</evidence>
<dbReference type="SUPFAM" id="SSF51419">
    <property type="entry name" value="PLP-binding barrel"/>
    <property type="match status" value="1"/>
</dbReference>
<comment type="caution">
    <text evidence="9">The sequence shown here is derived from an EMBL/GenBank/DDBJ whole genome shotgun (WGS) entry which is preliminary data.</text>
</comment>
<keyword evidence="3" id="KW-0663">Pyridoxal phosphate</keyword>
<dbReference type="RefSeq" id="WP_330157284.1">
    <property type="nucleotide sequence ID" value="NZ_BAAAJA010000018.1"/>
</dbReference>
<protein>
    <submittedName>
        <fullName evidence="9">Type III PLP-dependent enzyme</fullName>
    </submittedName>
</protein>
<dbReference type="InterPro" id="IPR029066">
    <property type="entry name" value="PLP-binding_barrel"/>
</dbReference>
<evidence type="ECO:0000256" key="4">
    <source>
        <dbReference type="ARBA" id="ARBA00023154"/>
    </source>
</evidence>
<dbReference type="InterPro" id="IPR022643">
    <property type="entry name" value="De-COase2_C"/>
</dbReference>
<feature type="domain" description="Orn/DAP/Arg decarboxylase 2 N-terminal" evidence="8">
    <location>
        <begin position="33"/>
        <end position="279"/>
    </location>
</feature>
<evidence type="ECO:0000256" key="6">
    <source>
        <dbReference type="RuleBase" id="RU003737"/>
    </source>
</evidence>
<keyword evidence="4" id="KW-0457">Lysine biosynthesis</keyword>
<proteinExistence type="inferred from homology"/>
<dbReference type="Proteomes" id="UP001348641">
    <property type="component" value="Unassembled WGS sequence"/>
</dbReference>
<sequence>MTGRHRIQGIPVTDIAEQFGTPLYIYDGEELEHGYERIRSRLHPSVDILYSLKANPNLSVCSLLGGLGAGAEVSSAAELAVARAAGVSPADTIFLGPGKSEEEVATALTAGIHSLICESYGELDLINKIAGEMGITAPVALRVNPQSAAKGAGLRMGGKPRQFGIDEGILMADPGLTARFPSVRLMGVHAYLGTRILSSDVVAENTAQILDMAQRLTDRLQFPLETVDFGGGLGVAYFQGEEDLDVDALTGQLNPIVEAFRAQHPRTRVLMELGRFLTATAGLYVTRVRYVKESMGQHFAVTDGGTNHHMAAVGIGSFAKRNFPMSILNRAQEPTEQLWQVTGPLCTPNDTLGKNVALSEVRVGDLIGVHRSGAYGPTASPTRFLSHGYPAEVLVHRGTPLLVHERESVSDILSRQPVHHELATTRTNGG</sequence>
<accession>A0ABU7KL76</accession>
<gene>
    <name evidence="9" type="ORF">Q8A49_05970</name>
</gene>
<keyword evidence="4" id="KW-0028">Amino-acid biosynthesis</keyword>
<dbReference type="SUPFAM" id="SSF50621">
    <property type="entry name" value="Alanine racemase C-terminal domain-like"/>
    <property type="match status" value="1"/>
</dbReference>
<evidence type="ECO:0000259" key="8">
    <source>
        <dbReference type="Pfam" id="PF02784"/>
    </source>
</evidence>
<comment type="similarity">
    <text evidence="6">Belongs to the Orn/Lys/Arg decarboxylase class-II family.</text>
</comment>
<dbReference type="InterPro" id="IPR002986">
    <property type="entry name" value="DAP_deCOOHase_LysA"/>
</dbReference>
<dbReference type="InterPro" id="IPR022644">
    <property type="entry name" value="De-COase2_N"/>
</dbReference>
<evidence type="ECO:0000313" key="10">
    <source>
        <dbReference type="Proteomes" id="UP001348641"/>
    </source>
</evidence>
<dbReference type="Gene3D" id="2.40.37.10">
    <property type="entry name" value="Lyase, Ornithine Decarboxylase, Chain A, domain 1"/>
    <property type="match status" value="1"/>
</dbReference>
<evidence type="ECO:0000259" key="7">
    <source>
        <dbReference type="Pfam" id="PF00278"/>
    </source>
</evidence>
<keyword evidence="2" id="KW-0210">Decarboxylase</keyword>
<dbReference type="CDD" id="cd06839">
    <property type="entry name" value="PLPDE_III_Btrk_like"/>
    <property type="match status" value="1"/>
</dbReference>
<dbReference type="EMBL" id="JAUUCC010000010">
    <property type="protein sequence ID" value="MEE2050042.1"/>
    <property type="molecule type" value="Genomic_DNA"/>
</dbReference>
<evidence type="ECO:0000256" key="5">
    <source>
        <dbReference type="ARBA" id="ARBA00023239"/>
    </source>
</evidence>
<evidence type="ECO:0000256" key="3">
    <source>
        <dbReference type="ARBA" id="ARBA00022898"/>
    </source>
</evidence>
<reference evidence="9 10" key="1">
    <citation type="submission" date="2023-07" db="EMBL/GenBank/DDBJ databases">
        <authorList>
            <person name="Girao M."/>
            <person name="Carvalho M.F."/>
        </authorList>
    </citation>
    <scope>NUCLEOTIDE SEQUENCE [LARGE SCALE GENOMIC DNA]</scope>
    <source>
        <strain evidence="9 10">66/93</strain>
    </source>
</reference>
<dbReference type="Pfam" id="PF00278">
    <property type="entry name" value="Orn_DAP_Arg_deC"/>
    <property type="match status" value="1"/>
</dbReference>
<dbReference type="Pfam" id="PF02784">
    <property type="entry name" value="Orn_Arg_deC_N"/>
    <property type="match status" value="1"/>
</dbReference>
<dbReference type="InterPro" id="IPR000183">
    <property type="entry name" value="Orn/DAP/Arg_de-COase"/>
</dbReference>
<dbReference type="PRINTS" id="PR01179">
    <property type="entry name" value="ODADCRBXLASE"/>
</dbReference>
<dbReference type="PANTHER" id="PTHR43727">
    <property type="entry name" value="DIAMINOPIMELATE DECARBOXYLASE"/>
    <property type="match status" value="1"/>
</dbReference>
<name>A0ABU7KL76_9ACTN</name>
<organism evidence="9 10">
    <name type="scientific">Nocardiopsis tropica</name>
    <dbReference type="NCBI Taxonomy" id="109330"/>
    <lineage>
        <taxon>Bacteria</taxon>
        <taxon>Bacillati</taxon>
        <taxon>Actinomycetota</taxon>
        <taxon>Actinomycetes</taxon>
        <taxon>Streptosporangiales</taxon>
        <taxon>Nocardiopsidaceae</taxon>
        <taxon>Nocardiopsis</taxon>
    </lineage>
</organism>
<dbReference type="Gene3D" id="3.20.20.10">
    <property type="entry name" value="Alanine racemase"/>
    <property type="match status" value="1"/>
</dbReference>
<dbReference type="PANTHER" id="PTHR43727:SF2">
    <property type="entry name" value="GROUP IV DECARBOXYLASE"/>
    <property type="match status" value="1"/>
</dbReference>
<dbReference type="InterPro" id="IPR009006">
    <property type="entry name" value="Ala_racemase/Decarboxylase_C"/>
</dbReference>
<evidence type="ECO:0000256" key="2">
    <source>
        <dbReference type="ARBA" id="ARBA00022793"/>
    </source>
</evidence>
<comment type="cofactor">
    <cofactor evidence="1">
        <name>pyridoxal 5'-phosphate</name>
        <dbReference type="ChEBI" id="CHEBI:597326"/>
    </cofactor>
</comment>
<evidence type="ECO:0000313" key="9">
    <source>
        <dbReference type="EMBL" id="MEE2050042.1"/>
    </source>
</evidence>
<feature type="domain" description="Orn/DAP/Arg decarboxylase 2 C-terminal" evidence="7">
    <location>
        <begin position="24"/>
        <end position="373"/>
    </location>
</feature>
<keyword evidence="5" id="KW-0456">Lyase</keyword>